<dbReference type="EMBL" id="JAGSOV010000086">
    <property type="protein sequence ID" value="MCO1660578.1"/>
    <property type="molecule type" value="Genomic_DNA"/>
</dbReference>
<dbReference type="InterPro" id="IPR002213">
    <property type="entry name" value="UDP_glucos_trans"/>
</dbReference>
<dbReference type="PANTHER" id="PTHR48050:SF13">
    <property type="entry name" value="STEROL 3-BETA-GLUCOSYLTRANSFERASE UGT80A2"/>
    <property type="match status" value="1"/>
</dbReference>
<reference evidence="5" key="1">
    <citation type="submission" date="2021-04" db="EMBL/GenBank/DDBJ databases">
        <title>Pseudonocardia sp. nov., isolated from sandy soil of mangrove forest.</title>
        <authorList>
            <person name="Zan Z."/>
            <person name="Huang R."/>
            <person name="Liu W."/>
        </authorList>
    </citation>
    <scope>NUCLEOTIDE SEQUENCE</scope>
    <source>
        <strain evidence="5">S2-4</strain>
    </source>
</reference>
<dbReference type="Proteomes" id="UP001165283">
    <property type="component" value="Unassembled WGS sequence"/>
</dbReference>
<gene>
    <name evidence="5" type="ORF">KDL28_36560</name>
</gene>
<proteinExistence type="predicted"/>
<comment type="caution">
    <text evidence="5">The sequence shown here is derived from an EMBL/GenBank/DDBJ whole genome shotgun (WGS) entry which is preliminary data.</text>
</comment>
<dbReference type="InterPro" id="IPR004276">
    <property type="entry name" value="GlycoTrans_28_N"/>
</dbReference>
<dbReference type="PANTHER" id="PTHR48050">
    <property type="entry name" value="STEROL 3-BETA-GLUCOSYLTRANSFERASE"/>
    <property type="match status" value="1"/>
</dbReference>
<dbReference type="Pfam" id="PF06722">
    <property type="entry name" value="EryCIII-like_C"/>
    <property type="match status" value="1"/>
</dbReference>
<evidence type="ECO:0000313" key="6">
    <source>
        <dbReference type="Proteomes" id="UP001165283"/>
    </source>
</evidence>
<evidence type="ECO:0000256" key="2">
    <source>
        <dbReference type="ARBA" id="ARBA00023194"/>
    </source>
</evidence>
<name>A0ABT1AC53_9PSEU</name>
<protein>
    <submittedName>
        <fullName evidence="5">Glycosyltransferase family 1 protein</fullName>
    </submittedName>
</protein>
<evidence type="ECO:0000313" key="5">
    <source>
        <dbReference type="EMBL" id="MCO1660578.1"/>
    </source>
</evidence>
<evidence type="ECO:0000259" key="4">
    <source>
        <dbReference type="Pfam" id="PF06722"/>
    </source>
</evidence>
<dbReference type="Gene3D" id="3.40.50.2000">
    <property type="entry name" value="Glycogen Phosphorylase B"/>
    <property type="match status" value="2"/>
</dbReference>
<dbReference type="InterPro" id="IPR050426">
    <property type="entry name" value="Glycosyltransferase_28"/>
</dbReference>
<evidence type="ECO:0000256" key="1">
    <source>
        <dbReference type="ARBA" id="ARBA00004660"/>
    </source>
</evidence>
<dbReference type="CDD" id="cd03784">
    <property type="entry name" value="GT1_Gtf-like"/>
    <property type="match status" value="1"/>
</dbReference>
<sequence length="426" mass="44163">MKVLIMTFGTRGDVQPFVALARELRGRGHEPVLAAPRRFAGLAAEHGVALAPVDDGPLRSMDAARGDGGAMSGGLRARLALARSMPAAFARIFDDATAIATTGPGAGAGVVVHNGQIMAAPHLAELLGVPAVLALTLPMYVPTREFPWPGLSLPVGLPGVLNRASFRGMKAPEVMFGRVVDRWREQALGLARRRGRHDPLRTPQGRPAPVLNAVSRHVVRPPADWPPSVTTTGYWFLPAATDLPAELAAFLAAGEPPVLVGFGSMAGPDPAGTAAVVLAAVAGLGVRAILATGWGGLRPDRLPEGVIAVEQVPHDLLLPHVAAVVHHGGAGTTGAAAAAGRPQVICPFVADQPFWGRRMHDLGVAPPPVPQRRLSAERLAAALRLALSDTAVGAAATELGHRIREEDGVGAAVTQLERLVPDGASR</sequence>
<keyword evidence="6" id="KW-1185">Reference proteome</keyword>
<comment type="pathway">
    <text evidence="1">Antibiotic biosynthesis; vancomycin biosynthesis.</text>
</comment>
<evidence type="ECO:0000259" key="3">
    <source>
        <dbReference type="Pfam" id="PF03033"/>
    </source>
</evidence>
<dbReference type="Pfam" id="PF03033">
    <property type="entry name" value="Glyco_transf_28"/>
    <property type="match status" value="1"/>
</dbReference>
<dbReference type="SUPFAM" id="SSF53756">
    <property type="entry name" value="UDP-Glycosyltransferase/glycogen phosphorylase"/>
    <property type="match status" value="1"/>
</dbReference>
<dbReference type="InterPro" id="IPR010610">
    <property type="entry name" value="EryCIII-like_C"/>
</dbReference>
<organism evidence="5 6">
    <name type="scientific">Pseudonocardia humida</name>
    <dbReference type="NCBI Taxonomy" id="2800819"/>
    <lineage>
        <taxon>Bacteria</taxon>
        <taxon>Bacillati</taxon>
        <taxon>Actinomycetota</taxon>
        <taxon>Actinomycetes</taxon>
        <taxon>Pseudonocardiales</taxon>
        <taxon>Pseudonocardiaceae</taxon>
        <taxon>Pseudonocardia</taxon>
    </lineage>
</organism>
<feature type="domain" description="Erythromycin biosynthesis protein CIII-like C-terminal" evidence="4">
    <location>
        <begin position="301"/>
        <end position="400"/>
    </location>
</feature>
<keyword evidence="2" id="KW-0045">Antibiotic biosynthesis</keyword>
<accession>A0ABT1AC53</accession>
<feature type="domain" description="Glycosyltransferase family 28 N-terminal" evidence="3">
    <location>
        <begin position="3"/>
        <end position="141"/>
    </location>
</feature>